<feature type="compositionally biased region" description="Basic and acidic residues" evidence="1">
    <location>
        <begin position="118"/>
        <end position="129"/>
    </location>
</feature>
<sequence length="129" mass="14327">MSISTWSSLPRKEQQDQRVQSEASVGSLQYFTARCSLSGHCYDLVYLTTSNITSSLRSPARTSSYITTGHIARVNQSITAAALQSRQDVLQGVRLMVQHRCESSQDPPVPTSCTESRGQPRTELDFVMK</sequence>
<evidence type="ECO:0000256" key="1">
    <source>
        <dbReference type="SAM" id="MobiDB-lite"/>
    </source>
</evidence>
<organism evidence="2 3">
    <name type="scientific">Mugilogobius chulae</name>
    <name type="common">yellowstripe goby</name>
    <dbReference type="NCBI Taxonomy" id="88201"/>
    <lineage>
        <taxon>Eukaryota</taxon>
        <taxon>Metazoa</taxon>
        <taxon>Chordata</taxon>
        <taxon>Craniata</taxon>
        <taxon>Vertebrata</taxon>
        <taxon>Euteleostomi</taxon>
        <taxon>Actinopterygii</taxon>
        <taxon>Neopterygii</taxon>
        <taxon>Teleostei</taxon>
        <taxon>Neoteleostei</taxon>
        <taxon>Acanthomorphata</taxon>
        <taxon>Gobiaria</taxon>
        <taxon>Gobiiformes</taxon>
        <taxon>Gobioidei</taxon>
        <taxon>Gobiidae</taxon>
        <taxon>Gobionellinae</taxon>
        <taxon>Mugilogobius</taxon>
    </lineage>
</organism>
<dbReference type="EMBL" id="JBBPFD010000005">
    <property type="protein sequence ID" value="KAK7925990.1"/>
    <property type="molecule type" value="Genomic_DNA"/>
</dbReference>
<dbReference type="AlphaFoldDB" id="A0AAW0PJ41"/>
<evidence type="ECO:0000313" key="2">
    <source>
        <dbReference type="EMBL" id="KAK7925990.1"/>
    </source>
</evidence>
<protein>
    <submittedName>
        <fullName evidence="2">Uncharacterized protein</fullName>
    </submittedName>
</protein>
<name>A0AAW0PJ41_9GOBI</name>
<comment type="caution">
    <text evidence="2">The sequence shown here is derived from an EMBL/GenBank/DDBJ whole genome shotgun (WGS) entry which is preliminary data.</text>
</comment>
<feature type="region of interest" description="Disordered" evidence="1">
    <location>
        <begin position="101"/>
        <end position="129"/>
    </location>
</feature>
<dbReference type="Proteomes" id="UP001460270">
    <property type="component" value="Unassembled WGS sequence"/>
</dbReference>
<evidence type="ECO:0000313" key="3">
    <source>
        <dbReference type="Proteomes" id="UP001460270"/>
    </source>
</evidence>
<feature type="region of interest" description="Disordered" evidence="1">
    <location>
        <begin position="1"/>
        <end position="20"/>
    </location>
</feature>
<reference evidence="3" key="1">
    <citation type="submission" date="2024-04" db="EMBL/GenBank/DDBJ databases">
        <title>Salinicola lusitanus LLJ914,a marine bacterium isolated from the Okinawa Trough.</title>
        <authorList>
            <person name="Li J."/>
        </authorList>
    </citation>
    <scope>NUCLEOTIDE SEQUENCE [LARGE SCALE GENOMIC DNA]</scope>
</reference>
<proteinExistence type="predicted"/>
<accession>A0AAW0PJ41</accession>
<gene>
    <name evidence="2" type="ORF">WMY93_008300</name>
</gene>
<keyword evidence="3" id="KW-1185">Reference proteome</keyword>